<feature type="transmembrane region" description="Helical" evidence="9">
    <location>
        <begin position="264"/>
        <end position="283"/>
    </location>
</feature>
<dbReference type="SUPFAM" id="SSF52540">
    <property type="entry name" value="P-loop containing nucleoside triphosphate hydrolases"/>
    <property type="match status" value="2"/>
</dbReference>
<dbReference type="GO" id="GO:0016020">
    <property type="term" value="C:membrane"/>
    <property type="evidence" value="ECO:0007669"/>
    <property type="project" value="UniProtKB-SubCell"/>
</dbReference>
<dbReference type="Pfam" id="PF00005">
    <property type="entry name" value="ABC_tran"/>
    <property type="match status" value="2"/>
</dbReference>
<dbReference type="GO" id="GO:0005524">
    <property type="term" value="F:ATP binding"/>
    <property type="evidence" value="ECO:0007669"/>
    <property type="project" value="UniProtKB-KW"/>
</dbReference>
<evidence type="ECO:0000256" key="5">
    <source>
        <dbReference type="ARBA" id="ARBA00022741"/>
    </source>
</evidence>
<dbReference type="Proteomes" id="UP000694920">
    <property type="component" value="Unplaced"/>
</dbReference>
<protein>
    <submittedName>
        <fullName evidence="12">ATP-binding cassette sub-family A member 3 isoform X1</fullName>
    </submittedName>
</protein>
<keyword evidence="6 12" id="KW-0067">ATP-binding</keyword>
<feature type="transmembrane region" description="Helical" evidence="9">
    <location>
        <begin position="207"/>
        <end position="231"/>
    </location>
</feature>
<dbReference type="GO" id="GO:0005319">
    <property type="term" value="F:lipid transporter activity"/>
    <property type="evidence" value="ECO:0007669"/>
    <property type="project" value="TreeGrafter"/>
</dbReference>
<feature type="transmembrane region" description="Helical" evidence="9">
    <location>
        <begin position="132"/>
        <end position="153"/>
    </location>
</feature>
<evidence type="ECO:0000313" key="11">
    <source>
        <dbReference type="Proteomes" id="UP000694920"/>
    </source>
</evidence>
<keyword evidence="3" id="KW-0813">Transport</keyword>
<feature type="transmembrane region" description="Helical" evidence="9">
    <location>
        <begin position="1064"/>
        <end position="1089"/>
    </location>
</feature>
<dbReference type="InterPro" id="IPR003593">
    <property type="entry name" value="AAA+_ATPase"/>
</dbReference>
<dbReference type="RefSeq" id="XP_024936974.1">
    <property type="nucleotide sequence ID" value="XM_025081206.1"/>
</dbReference>
<evidence type="ECO:0000313" key="12">
    <source>
        <dbReference type="RefSeq" id="XP_024936974.1"/>
    </source>
</evidence>
<dbReference type="PROSITE" id="PS50893">
    <property type="entry name" value="ABC_TRANSPORTER_2"/>
    <property type="match status" value="2"/>
</dbReference>
<dbReference type="InterPro" id="IPR056264">
    <property type="entry name" value="R2_ABCA1-4-like"/>
</dbReference>
<feature type="transmembrane region" description="Helical" evidence="9">
    <location>
        <begin position="238"/>
        <end position="258"/>
    </location>
</feature>
<evidence type="ECO:0000256" key="7">
    <source>
        <dbReference type="ARBA" id="ARBA00022989"/>
    </source>
</evidence>
<comment type="similarity">
    <text evidence="2">Belongs to the ABC transporter superfamily. ABCA family.</text>
</comment>
<dbReference type="FunFam" id="3.40.50.300:FF:000335">
    <property type="entry name" value="ATP binding cassette subfamily A member 5"/>
    <property type="match status" value="1"/>
</dbReference>
<sequence length="1591" mass="182264">MPINISVSAATSERELILSHRSKNYTGNVFWVIFKIDNETTEKPKLLDYKIRSSEIGRNRMIMFNDEEPSDDDPYIISGFMALQMAIESSFVDMWRDQEKPIVAKQLILGRFPFYKINFLIMPSVTRPNVSVIYYMTVVAFLLLPIATLQKIIHDKKTGFRELMRMMNISITVLYIGWIYYLMIVAIPVTIVTTALLYPVYSNSNPATIAIFILTYITMTSCFMFMIGTFFNQAIKALITSLLLWLLLAHLTIVLDQFLANSSIYAKILSLALPHSGLLYGIITFTSSGQIGELSSRKLARLQMEAKTRKNFEYHDVYNIISAKDKISIGIILTSWAVHIIIWSLLTVYMDNINPGRFGSAKPCYYPCKKGKKVLQDFDTTLRGTTNWSAVEQTSSKIIPSIRVKKVTKKFGRLSEKIVAVNEMSIDFYHGEFNVLLGHNGAGKSSLLKMIIGTYKPNRGQVYIEGRDYNLDEESDGHLIGYCPQENILVNYLTIVQHLYMFGMMKGMSYKNANVAALDLLDQLGLTAVKDSKTKNFSFGIQRRVCLAMALIGGAKILILDEPTYGIDPEYRRQVWDILSSIKKNKTIIMATNSMEAADILADRIAIIANGRIECYGTKMYLNRRYGIGFVLSIVIQEDCDLDNLHIEIQQYSSQPVKLRSTMGLVVRFDLARGTRMTKLLQFLEHNKEELQINSLAVNAASIEGQFLRIGLASQYRERRVYLPFDKYEGITQKRRRDLLHSEKTWERLNGRILWRQQVLTMFYKKFLHLLSSWKLYVFSIFLSFIACALTMMISELGTLFIFRTAEMHMNVTKYTANNYRMLYYAANTGNTKTFLHSLYTTGQTYNKLGNFHISKNITSSDLMIHPNLHSIEFRDRYFIAVDIMKKARVDLMYSSTAVHSGPIAINLLHNALLHYYTGSSNVKIKLNSQPIVDPRLWQHRLVHPRSIRNWENVAIAVSLLLIIPTIDMVTKEVKSVSKVLQLNTVGMTTLLYWMPIYIVDIVLYAISLLVTSLMGLLTYSSAIRITGIEFVQGFMIFLCYGVAAIPIGYLIQVFSRRTNTVYMILILMNLVIVLLINASVTLPLLVHLLGSTGKLILEIILHAFPPYVLSCIISNYITLSLYNKQCKIHNACGTDLGLEDPCCQNCKNQSCYQPLSVIFTKQSGVNYFHSIAEDILILISQAFLFNLLREIFEDKNRMKWYKMFSNDAQVIDQRVQPEILIEKEKVDKLMKVYEMENCLPGNIALVVQNLSKKYENVTVVRGINFTIKKQECFGLLGANSSGKSTIFKMLTGQSRINTGRAVIRDWELTRDHDKFIGMTGYCPQIGGLNLFLTGRQNLEMFAALRGIPFRNIAEEVNKWLDIFDLLDFENMKIESCPWGVRRKICILQCLIGDLPIILLDEPSSGIDIMTRHALCDTLHQMREMGRSLLVTTHNMEEAEALCLRVGILVDGQFIALDSCESLKQKHGSNFTLRIRLHTEFKQETLDAVMKTIEEAFPKIVFKDRHLAILKYELPSDIPYSNVFEKIEKIRIRHATVMDFSLNQPMMEQVFLALMKERNEKMIDDERKNVLSRLWKILLSRMAFFRTIYTL</sequence>
<evidence type="ECO:0000256" key="1">
    <source>
        <dbReference type="ARBA" id="ARBA00004141"/>
    </source>
</evidence>
<feature type="domain" description="ABC transporter" evidence="10">
    <location>
        <begin position="1246"/>
        <end position="1476"/>
    </location>
</feature>
<feature type="transmembrane region" description="Helical" evidence="9">
    <location>
        <begin position="1031"/>
        <end position="1052"/>
    </location>
</feature>
<dbReference type="GeneID" id="107264344"/>
<accession>A0AAJ7RAC1</accession>
<dbReference type="CDD" id="cd03263">
    <property type="entry name" value="ABC_subfamily_A"/>
    <property type="match status" value="2"/>
</dbReference>
<dbReference type="InterPro" id="IPR026082">
    <property type="entry name" value="ABCA"/>
</dbReference>
<dbReference type="InterPro" id="IPR027417">
    <property type="entry name" value="P-loop_NTPase"/>
</dbReference>
<keyword evidence="5" id="KW-0547">Nucleotide-binding</keyword>
<dbReference type="GO" id="GO:0140359">
    <property type="term" value="F:ABC-type transporter activity"/>
    <property type="evidence" value="ECO:0007669"/>
    <property type="project" value="InterPro"/>
</dbReference>
<proteinExistence type="inferred from homology"/>
<comment type="subcellular location">
    <subcellularLocation>
        <location evidence="1">Membrane</location>
        <topology evidence="1">Multi-pass membrane protein</topology>
    </subcellularLocation>
</comment>
<feature type="transmembrane region" description="Helical" evidence="9">
    <location>
        <begin position="776"/>
        <end position="803"/>
    </location>
</feature>
<dbReference type="PANTHER" id="PTHR19229">
    <property type="entry name" value="ATP-BINDING CASSETTE TRANSPORTER SUBFAMILY A ABCA"/>
    <property type="match status" value="1"/>
</dbReference>
<dbReference type="PANTHER" id="PTHR19229:SF250">
    <property type="entry name" value="ABC TRANSPORTER DOMAIN-CONTAINING PROTEIN-RELATED"/>
    <property type="match status" value="1"/>
</dbReference>
<evidence type="ECO:0000259" key="10">
    <source>
        <dbReference type="PROSITE" id="PS50893"/>
    </source>
</evidence>
<evidence type="ECO:0000256" key="9">
    <source>
        <dbReference type="SAM" id="Phobius"/>
    </source>
</evidence>
<feature type="domain" description="ABC transporter" evidence="10">
    <location>
        <begin position="402"/>
        <end position="635"/>
    </location>
</feature>
<organism evidence="11 12">
    <name type="scientific">Cephus cinctus</name>
    <name type="common">Wheat stem sawfly</name>
    <dbReference type="NCBI Taxonomy" id="211228"/>
    <lineage>
        <taxon>Eukaryota</taxon>
        <taxon>Metazoa</taxon>
        <taxon>Ecdysozoa</taxon>
        <taxon>Arthropoda</taxon>
        <taxon>Hexapoda</taxon>
        <taxon>Insecta</taxon>
        <taxon>Pterygota</taxon>
        <taxon>Neoptera</taxon>
        <taxon>Endopterygota</taxon>
        <taxon>Hymenoptera</taxon>
        <taxon>Cephoidea</taxon>
        <taxon>Cephidae</taxon>
        <taxon>Cephus</taxon>
    </lineage>
</organism>
<keyword evidence="4 9" id="KW-0812">Transmembrane</keyword>
<dbReference type="KEGG" id="ccin:107264344"/>
<dbReference type="SMART" id="SM00382">
    <property type="entry name" value="AAA"/>
    <property type="match status" value="2"/>
</dbReference>
<evidence type="ECO:0000256" key="6">
    <source>
        <dbReference type="ARBA" id="ARBA00022840"/>
    </source>
</evidence>
<dbReference type="Gene3D" id="3.40.50.300">
    <property type="entry name" value="P-loop containing nucleotide triphosphate hydrolases"/>
    <property type="match status" value="2"/>
</dbReference>
<keyword evidence="8 9" id="KW-0472">Membrane</keyword>
<feature type="transmembrane region" description="Helical" evidence="9">
    <location>
        <begin position="173"/>
        <end position="201"/>
    </location>
</feature>
<dbReference type="InterPro" id="IPR003439">
    <property type="entry name" value="ABC_transporter-like_ATP-bd"/>
</dbReference>
<feature type="transmembrane region" description="Helical" evidence="9">
    <location>
        <begin position="329"/>
        <end position="350"/>
    </location>
</feature>
<evidence type="ECO:0000256" key="4">
    <source>
        <dbReference type="ARBA" id="ARBA00022692"/>
    </source>
</evidence>
<gene>
    <name evidence="12" type="primary">LOC107264344</name>
</gene>
<evidence type="ECO:0000256" key="3">
    <source>
        <dbReference type="ARBA" id="ARBA00022448"/>
    </source>
</evidence>
<reference evidence="12" key="1">
    <citation type="submission" date="2025-08" db="UniProtKB">
        <authorList>
            <consortium name="RefSeq"/>
        </authorList>
    </citation>
    <scope>IDENTIFICATION</scope>
</reference>
<evidence type="ECO:0000256" key="2">
    <source>
        <dbReference type="ARBA" id="ARBA00008869"/>
    </source>
</evidence>
<dbReference type="Pfam" id="PF23321">
    <property type="entry name" value="R1_ABCA1"/>
    <property type="match status" value="1"/>
</dbReference>
<keyword evidence="7 9" id="KW-1133">Transmembrane helix</keyword>
<feature type="transmembrane region" description="Helical" evidence="9">
    <location>
        <begin position="1096"/>
        <end position="1118"/>
    </location>
</feature>
<keyword evidence="11" id="KW-1185">Reference proteome</keyword>
<dbReference type="GO" id="GO:0016887">
    <property type="term" value="F:ATP hydrolysis activity"/>
    <property type="evidence" value="ECO:0007669"/>
    <property type="project" value="InterPro"/>
</dbReference>
<name>A0AAJ7RAC1_CEPCN</name>
<feature type="transmembrane region" description="Helical" evidence="9">
    <location>
        <begin position="991"/>
        <end position="1019"/>
    </location>
</feature>
<evidence type="ECO:0000256" key="8">
    <source>
        <dbReference type="ARBA" id="ARBA00023136"/>
    </source>
</evidence>